<dbReference type="GO" id="GO:0005615">
    <property type="term" value="C:extracellular space"/>
    <property type="evidence" value="ECO:0007669"/>
    <property type="project" value="TreeGrafter"/>
</dbReference>
<evidence type="ECO:0000313" key="2">
    <source>
        <dbReference type="EMBL" id="KAK2139817.1"/>
    </source>
</evidence>
<dbReference type="SMART" id="SM00186">
    <property type="entry name" value="FBG"/>
    <property type="match status" value="1"/>
</dbReference>
<dbReference type="PANTHER" id="PTHR19143:SF327">
    <property type="entry name" value="FI21813P1-RELATED"/>
    <property type="match status" value="1"/>
</dbReference>
<name>A0AAD9ISM8_9ANNE</name>
<feature type="domain" description="Fibrinogen C-terminal" evidence="1">
    <location>
        <begin position="47"/>
        <end position="220"/>
    </location>
</feature>
<dbReference type="Pfam" id="PF05699">
    <property type="entry name" value="Dimer_Tnp_hAT"/>
    <property type="match status" value="1"/>
</dbReference>
<dbReference type="InterPro" id="IPR008906">
    <property type="entry name" value="HATC_C_dom"/>
</dbReference>
<dbReference type="PANTHER" id="PTHR19143">
    <property type="entry name" value="FIBRINOGEN/TENASCIN/ANGIOPOEITIN"/>
    <property type="match status" value="1"/>
</dbReference>
<reference evidence="2" key="1">
    <citation type="journal article" date="2023" name="Mol. Biol. Evol.">
        <title>Third-Generation Sequencing Reveals the Adaptive Role of the Epigenome in Three Deep-Sea Polychaetes.</title>
        <authorList>
            <person name="Perez M."/>
            <person name="Aroh O."/>
            <person name="Sun Y."/>
            <person name="Lan Y."/>
            <person name="Juniper S.K."/>
            <person name="Young C.R."/>
            <person name="Angers B."/>
            <person name="Qian P.Y."/>
        </authorList>
    </citation>
    <scope>NUCLEOTIDE SEQUENCE</scope>
    <source>
        <strain evidence="2">P08H-3</strain>
    </source>
</reference>
<dbReference type="InterPro" id="IPR050373">
    <property type="entry name" value="Fibrinogen_C-term_domain"/>
</dbReference>
<dbReference type="InterPro" id="IPR012337">
    <property type="entry name" value="RNaseH-like_sf"/>
</dbReference>
<dbReference type="InterPro" id="IPR014716">
    <property type="entry name" value="Fibrinogen_a/b/g_C_1"/>
</dbReference>
<dbReference type="GO" id="GO:0046983">
    <property type="term" value="F:protein dimerization activity"/>
    <property type="evidence" value="ECO:0007669"/>
    <property type="project" value="InterPro"/>
</dbReference>
<dbReference type="Pfam" id="PF00147">
    <property type="entry name" value="Fibrinogen_C"/>
    <property type="match status" value="1"/>
</dbReference>
<keyword evidence="3" id="KW-1185">Reference proteome</keyword>
<dbReference type="InterPro" id="IPR036056">
    <property type="entry name" value="Fibrinogen-like_C"/>
</dbReference>
<protein>
    <recommendedName>
        <fullName evidence="1">Fibrinogen C-terminal domain-containing protein</fullName>
    </recommendedName>
</protein>
<sequence length="220" mass="25509">MTGDSESTTQSLTSQIEHNITRYKKDILIPFKDSATNWWRKKSSRYPLLGKLAQFYLTIQGISVSPERVFSTADVVTALMTNLKTQLTCYDFLYELRIDMTDYNGQSTYAKYNKFYIFPENFYYQCHASEFDDTSTAGDCIGSEVCFSFSTGSIDNDKSNSHHFAMEQQAPWWYGDVVNQRRTGRFAQNFSNITSAVGMWWMTGSEKHYVKEVVMMIRRI</sequence>
<dbReference type="SUPFAM" id="SSF56496">
    <property type="entry name" value="Fibrinogen C-terminal domain-like"/>
    <property type="match status" value="1"/>
</dbReference>
<evidence type="ECO:0000259" key="1">
    <source>
        <dbReference type="SMART" id="SM00186"/>
    </source>
</evidence>
<dbReference type="SUPFAM" id="SSF53098">
    <property type="entry name" value="Ribonuclease H-like"/>
    <property type="match status" value="1"/>
</dbReference>
<dbReference type="Gene3D" id="3.90.215.10">
    <property type="entry name" value="Gamma Fibrinogen, chain A, domain 1"/>
    <property type="match status" value="1"/>
</dbReference>
<comment type="caution">
    <text evidence="2">The sequence shown here is derived from an EMBL/GenBank/DDBJ whole genome shotgun (WGS) entry which is preliminary data.</text>
</comment>
<organism evidence="2 3">
    <name type="scientific">Paralvinella palmiformis</name>
    <dbReference type="NCBI Taxonomy" id="53620"/>
    <lineage>
        <taxon>Eukaryota</taxon>
        <taxon>Metazoa</taxon>
        <taxon>Spiralia</taxon>
        <taxon>Lophotrochozoa</taxon>
        <taxon>Annelida</taxon>
        <taxon>Polychaeta</taxon>
        <taxon>Sedentaria</taxon>
        <taxon>Canalipalpata</taxon>
        <taxon>Terebellida</taxon>
        <taxon>Terebelliformia</taxon>
        <taxon>Alvinellidae</taxon>
        <taxon>Paralvinella</taxon>
    </lineage>
</organism>
<dbReference type="EMBL" id="JAODUP010001597">
    <property type="protein sequence ID" value="KAK2139817.1"/>
    <property type="molecule type" value="Genomic_DNA"/>
</dbReference>
<dbReference type="Proteomes" id="UP001208570">
    <property type="component" value="Unassembled WGS sequence"/>
</dbReference>
<dbReference type="AlphaFoldDB" id="A0AAD9ISM8"/>
<dbReference type="InterPro" id="IPR002181">
    <property type="entry name" value="Fibrinogen_a/b/g_C_dom"/>
</dbReference>
<accession>A0AAD9ISM8</accession>
<proteinExistence type="predicted"/>
<evidence type="ECO:0000313" key="3">
    <source>
        <dbReference type="Proteomes" id="UP001208570"/>
    </source>
</evidence>
<gene>
    <name evidence="2" type="ORF">LSH36_1598g00001</name>
</gene>